<dbReference type="RefSeq" id="WP_307487791.1">
    <property type="nucleotide sequence ID" value="NZ_JAUSUF010000014.1"/>
</dbReference>
<reference evidence="2 3" key="1">
    <citation type="submission" date="2023-07" db="EMBL/GenBank/DDBJ databases">
        <title>Genomic Encyclopedia of Type Strains, Phase IV (KMG-IV): sequencing the most valuable type-strain genomes for metagenomic binning, comparative biology and taxonomic classification.</title>
        <authorList>
            <person name="Goeker M."/>
        </authorList>
    </citation>
    <scope>NUCLEOTIDE SEQUENCE [LARGE SCALE GENOMIC DNA]</scope>
    <source>
        <strain evidence="2 3">DSM 20694</strain>
    </source>
</reference>
<dbReference type="InterPro" id="IPR024207">
    <property type="entry name" value="CotJB_dom"/>
</dbReference>
<accession>A0ABT9UX85</accession>
<keyword evidence="2" id="KW-0946">Virion</keyword>
<evidence type="ECO:0000313" key="3">
    <source>
        <dbReference type="Proteomes" id="UP001228504"/>
    </source>
</evidence>
<feature type="domain" description="Protein CotJB" evidence="1">
    <location>
        <begin position="5"/>
        <end position="80"/>
    </location>
</feature>
<proteinExistence type="predicted"/>
<organism evidence="2 3">
    <name type="scientific">Eubacterium multiforme</name>
    <dbReference type="NCBI Taxonomy" id="83339"/>
    <lineage>
        <taxon>Bacteria</taxon>
        <taxon>Bacillati</taxon>
        <taxon>Bacillota</taxon>
        <taxon>Clostridia</taxon>
        <taxon>Eubacteriales</taxon>
        <taxon>Eubacteriaceae</taxon>
        <taxon>Eubacterium</taxon>
    </lineage>
</organism>
<evidence type="ECO:0000259" key="1">
    <source>
        <dbReference type="Pfam" id="PF12652"/>
    </source>
</evidence>
<dbReference type="Pfam" id="PF12652">
    <property type="entry name" value="CotJB"/>
    <property type="match status" value="1"/>
</dbReference>
<keyword evidence="3" id="KW-1185">Reference proteome</keyword>
<dbReference type="Proteomes" id="UP001228504">
    <property type="component" value="Unassembled WGS sequence"/>
</dbReference>
<sequence length="82" mass="9739">MYEKDLLKDIRKYLFYAVELNLYLDNFPNNKKATEDYEEVSANLSCLVSEYEKKYGPLTNFGSAFVENPKNWVNSPWPWENC</sequence>
<comment type="caution">
    <text evidence="2">The sequence shown here is derived from an EMBL/GenBank/DDBJ whole genome shotgun (WGS) entry which is preliminary data.</text>
</comment>
<gene>
    <name evidence="2" type="ORF">J2S18_002902</name>
</gene>
<keyword evidence="2" id="KW-0167">Capsid protein</keyword>
<evidence type="ECO:0000313" key="2">
    <source>
        <dbReference type="EMBL" id="MDQ0150928.1"/>
    </source>
</evidence>
<name>A0ABT9UX85_9FIRM</name>
<dbReference type="EMBL" id="JAUSUF010000014">
    <property type="protein sequence ID" value="MDQ0150928.1"/>
    <property type="molecule type" value="Genomic_DNA"/>
</dbReference>
<protein>
    <submittedName>
        <fullName evidence="2">Spore coat protein JB</fullName>
    </submittedName>
</protein>